<evidence type="ECO:0000313" key="3">
    <source>
        <dbReference type="Proteomes" id="UP000187013"/>
    </source>
</evidence>
<dbReference type="Gene3D" id="2.30.110.10">
    <property type="entry name" value="Electron Transport, Fmn-binding Protein, Chain A"/>
    <property type="match status" value="1"/>
</dbReference>
<comment type="caution">
    <text evidence="2">The sequence shown here is derived from an EMBL/GenBank/DDBJ whole genome shotgun (WGS) entry which is preliminary data.</text>
</comment>
<dbReference type="AlphaFoldDB" id="A0A1Q2ZYV0"/>
<organism evidence="2 3">
    <name type="scientific">Zygosaccharomyces rouxii</name>
    <dbReference type="NCBI Taxonomy" id="4956"/>
    <lineage>
        <taxon>Eukaryota</taxon>
        <taxon>Fungi</taxon>
        <taxon>Dikarya</taxon>
        <taxon>Ascomycota</taxon>
        <taxon>Saccharomycotina</taxon>
        <taxon>Saccharomycetes</taxon>
        <taxon>Saccharomycetales</taxon>
        <taxon>Saccharomycetaceae</taxon>
        <taxon>Zygosaccharomyces</taxon>
    </lineage>
</organism>
<name>A0A1Q2ZYV0_ZYGRO</name>
<dbReference type="OMA" id="HPTIIMT"/>
<dbReference type="PANTHER" id="PTHR28040">
    <property type="entry name" value="PYRIDOXAMINE 5'-PHOSPHATE OXIDASE YLR456W HOMOLOG-RELATED"/>
    <property type="match status" value="1"/>
</dbReference>
<reference evidence="2 3" key="1">
    <citation type="submission" date="2016-08" db="EMBL/GenBank/DDBJ databases">
        <title>Draft genome sequence of allopolyploid Zygosaccharomyces rouxii.</title>
        <authorList>
            <person name="Watanabe J."/>
            <person name="Uehara K."/>
            <person name="Mogi Y."/>
            <person name="Tsukioka Y."/>
        </authorList>
    </citation>
    <scope>NUCLEOTIDE SEQUENCE [LARGE SCALE GENOMIC DNA]</scope>
    <source>
        <strain evidence="2 3">NBRC 110957</strain>
    </source>
</reference>
<gene>
    <name evidence="2" type="ORF">ZYGR_0N00350</name>
</gene>
<dbReference type="Proteomes" id="UP000187013">
    <property type="component" value="Unassembled WGS sequence"/>
</dbReference>
<dbReference type="GO" id="GO:0005737">
    <property type="term" value="C:cytoplasm"/>
    <property type="evidence" value="ECO:0007669"/>
    <property type="project" value="TreeGrafter"/>
</dbReference>
<dbReference type="SUPFAM" id="SSF50475">
    <property type="entry name" value="FMN-binding split barrel"/>
    <property type="match status" value="1"/>
</dbReference>
<dbReference type="InterPro" id="IPR011576">
    <property type="entry name" value="Pyridox_Oxase_N"/>
</dbReference>
<proteinExistence type="predicted"/>
<dbReference type="GO" id="GO:0005634">
    <property type="term" value="C:nucleus"/>
    <property type="evidence" value="ECO:0007669"/>
    <property type="project" value="TreeGrafter"/>
</dbReference>
<sequence length="198" mass="22456">MSFTEKFPPHLFELIKTSKYVHVATCSKDCIPTISLMNYIYVPIGKSYEKGEDGADKDYIVFATLTNTEKYRNICDNPKVSLLFHDWITAKNLSVRKHSLSQSPTPDNNDETQEHPSKLLNLLQELNQAELFQMSANLRGSASVVNPSSDESKYYKDLLLRVNPDAHVFIQHANTVVVKVQIESAKVSDTENNTKVYN</sequence>
<evidence type="ECO:0000259" key="1">
    <source>
        <dbReference type="Pfam" id="PF01243"/>
    </source>
</evidence>
<protein>
    <recommendedName>
        <fullName evidence="1">Pyridoxamine 5'-phosphate oxidase N-terminal domain-containing protein</fullName>
    </recommendedName>
</protein>
<evidence type="ECO:0000313" key="2">
    <source>
        <dbReference type="EMBL" id="GAV48631.1"/>
    </source>
</evidence>
<accession>A0A1Q2ZYV0</accession>
<dbReference type="eggNOG" id="ENOG502S00X">
    <property type="taxonomic scope" value="Eukaryota"/>
</dbReference>
<dbReference type="InterPro" id="IPR052841">
    <property type="entry name" value="PMP_oxidase-like"/>
</dbReference>
<dbReference type="InterPro" id="IPR012349">
    <property type="entry name" value="Split_barrel_FMN-bd"/>
</dbReference>
<dbReference type="Pfam" id="PF01243">
    <property type="entry name" value="PNPOx_N"/>
    <property type="match status" value="1"/>
</dbReference>
<feature type="domain" description="Pyridoxamine 5'-phosphate oxidase N-terminal" evidence="1">
    <location>
        <begin position="8"/>
        <end position="102"/>
    </location>
</feature>
<dbReference type="OrthoDB" id="5300823at2759"/>
<dbReference type="PANTHER" id="PTHR28040:SF1">
    <property type="entry name" value="PYRIDOXAMINE 5'-PHOSPHATE OXIDASE YLR456W HOMOLOG-RELATED"/>
    <property type="match status" value="1"/>
</dbReference>
<dbReference type="EMBL" id="BDGX01000014">
    <property type="protein sequence ID" value="GAV48631.1"/>
    <property type="molecule type" value="Genomic_DNA"/>
</dbReference>